<protein>
    <submittedName>
        <fullName evidence="4">Putative acetyltransferase, GNAT family</fullName>
    </submittedName>
</protein>
<dbReference type="AlphaFoldDB" id="A0A0P0Z5V4"/>
<dbReference type="PANTHER" id="PTHR43800:SF1">
    <property type="entry name" value="PEPTIDYL-LYSINE N-ACETYLTRANSFERASE YJAB"/>
    <property type="match status" value="1"/>
</dbReference>
<accession>A0A0P0Z5V4</accession>
<keyword evidence="1 4" id="KW-0808">Transferase</keyword>
<dbReference type="PANTHER" id="PTHR43800">
    <property type="entry name" value="PEPTIDYL-LYSINE N-ACETYLTRANSFERASE YJAB"/>
    <property type="match status" value="1"/>
</dbReference>
<name>A0A0P0Z5V4_9HYPH</name>
<dbReference type="InterPro" id="IPR016181">
    <property type="entry name" value="Acyl_CoA_acyltransferase"/>
</dbReference>
<dbReference type="CDD" id="cd04301">
    <property type="entry name" value="NAT_SF"/>
    <property type="match status" value="1"/>
</dbReference>
<dbReference type="Pfam" id="PF00583">
    <property type="entry name" value="Acetyltransf_1"/>
    <property type="match status" value="1"/>
</dbReference>
<evidence type="ECO:0000256" key="1">
    <source>
        <dbReference type="ARBA" id="ARBA00022679"/>
    </source>
</evidence>
<dbReference type="InterPro" id="IPR000182">
    <property type="entry name" value="GNAT_dom"/>
</dbReference>
<reference evidence="4" key="1">
    <citation type="journal article" date="2015" name="Proc. Natl. Acad. Sci. U.S.A.">
        <title>Bacterial clade with the ribosomal RNA operon on a small plasmid rather than the chromosome.</title>
        <authorList>
            <person name="Anda M."/>
            <person name="Ohtsubo Y."/>
            <person name="Okubo T."/>
            <person name="Sugawara M."/>
            <person name="Nagata Y."/>
            <person name="Tsuda M."/>
            <person name="Minamisawa K."/>
            <person name="Mitsui H."/>
        </authorList>
    </citation>
    <scope>NUCLEOTIDE SEQUENCE</scope>
    <source>
        <strain evidence="4">DSM 21871</strain>
    </source>
</reference>
<evidence type="ECO:0000259" key="3">
    <source>
        <dbReference type="PROSITE" id="PS51186"/>
    </source>
</evidence>
<keyword evidence="2" id="KW-0012">Acyltransferase</keyword>
<dbReference type="EMBL" id="LC066380">
    <property type="protein sequence ID" value="BAT29258.1"/>
    <property type="molecule type" value="Genomic_DNA"/>
</dbReference>
<dbReference type="PROSITE" id="PS51186">
    <property type="entry name" value="GNAT"/>
    <property type="match status" value="1"/>
</dbReference>
<dbReference type="SUPFAM" id="SSF55729">
    <property type="entry name" value="Acyl-CoA N-acyltransferases (Nat)"/>
    <property type="match status" value="1"/>
</dbReference>
<proteinExistence type="predicted"/>
<organism evidence="4">
    <name type="scientific">Aurantimonas manganoxydans</name>
    <dbReference type="NCBI Taxonomy" id="651183"/>
    <lineage>
        <taxon>Bacteria</taxon>
        <taxon>Pseudomonadati</taxon>
        <taxon>Pseudomonadota</taxon>
        <taxon>Alphaproteobacteria</taxon>
        <taxon>Hyphomicrobiales</taxon>
        <taxon>Aurantimonadaceae</taxon>
        <taxon>Aurantimonas</taxon>
    </lineage>
</organism>
<evidence type="ECO:0000256" key="2">
    <source>
        <dbReference type="ARBA" id="ARBA00023315"/>
    </source>
</evidence>
<dbReference type="GO" id="GO:0016747">
    <property type="term" value="F:acyltransferase activity, transferring groups other than amino-acyl groups"/>
    <property type="evidence" value="ECO:0007669"/>
    <property type="project" value="InterPro"/>
</dbReference>
<dbReference type="Gene3D" id="3.40.630.30">
    <property type="match status" value="1"/>
</dbReference>
<evidence type="ECO:0000313" key="4">
    <source>
        <dbReference type="EMBL" id="BAT29258.1"/>
    </source>
</evidence>
<sequence length="196" mass="21940">MRLLTTTVTSLELRQPPERVASPPASDTELSFREIRDIALDAYRTLYRSVGDPHHWTSRILPDDRLDREIHDEATRIFVLLADDIVAGWFELEMRRSLKSARIVHLGIMPAFRGRGLADHLVSKAIVTGFSEGAERLTIETNTLDHPAALPLYRKHGFTPYATRMVQTPAIESVEALAKAHHTPAPTSMVAGDTPR</sequence>
<feature type="domain" description="N-acetyltransferase" evidence="3">
    <location>
        <begin position="30"/>
        <end position="178"/>
    </location>
</feature>